<reference evidence="3 4" key="1">
    <citation type="submission" date="2019-08" db="EMBL/GenBank/DDBJ databases">
        <title>In-depth cultivation of the pig gut microbiome towards novel bacterial diversity and tailored functional studies.</title>
        <authorList>
            <person name="Wylensek D."/>
            <person name="Hitch T.C.A."/>
            <person name="Clavel T."/>
        </authorList>
    </citation>
    <scope>NUCLEOTIDE SEQUENCE [LARGE SCALE GENOMIC DNA]</scope>
    <source>
        <strain evidence="3 4">Oil-RF-744-WCA-WT-10</strain>
    </source>
</reference>
<evidence type="ECO:0000313" key="4">
    <source>
        <dbReference type="Proteomes" id="UP000483362"/>
    </source>
</evidence>
<proteinExistence type="predicted"/>
<dbReference type="RefSeq" id="WP_154327826.1">
    <property type="nucleotide sequence ID" value="NZ_CP045696.1"/>
</dbReference>
<keyword evidence="1 3" id="KW-0328">Glycosyltransferase</keyword>
<dbReference type="InterPro" id="IPR002516">
    <property type="entry name" value="Glyco_trans_11"/>
</dbReference>
<dbReference type="GO" id="GO:0008107">
    <property type="term" value="F:galactoside 2-alpha-L-fucosyltransferase activity"/>
    <property type="evidence" value="ECO:0007669"/>
    <property type="project" value="InterPro"/>
</dbReference>
<evidence type="ECO:0000313" key="3">
    <source>
        <dbReference type="EMBL" id="MSS16391.1"/>
    </source>
</evidence>
<comment type="caution">
    <text evidence="3">The sequence shown here is derived from an EMBL/GenBank/DDBJ whole genome shotgun (WGS) entry which is preliminary data.</text>
</comment>
<evidence type="ECO:0000256" key="1">
    <source>
        <dbReference type="ARBA" id="ARBA00022676"/>
    </source>
</evidence>
<gene>
    <name evidence="3" type="ORF">FYJ29_01190</name>
</gene>
<dbReference type="AlphaFoldDB" id="A0A6L5X7Y6"/>
<dbReference type="Pfam" id="PF01531">
    <property type="entry name" value="Glyco_transf_11"/>
    <property type="match status" value="1"/>
</dbReference>
<accession>A0A6L5X7Y6</accession>
<organism evidence="3 4">
    <name type="scientific">Sodaliphilus pleomorphus</name>
    <dbReference type="NCBI Taxonomy" id="2606626"/>
    <lineage>
        <taxon>Bacteria</taxon>
        <taxon>Pseudomonadati</taxon>
        <taxon>Bacteroidota</taxon>
        <taxon>Bacteroidia</taxon>
        <taxon>Bacteroidales</taxon>
        <taxon>Muribaculaceae</taxon>
        <taxon>Sodaliphilus</taxon>
    </lineage>
</organism>
<dbReference type="CDD" id="cd11301">
    <property type="entry name" value="Fut1_Fut2_like"/>
    <property type="match status" value="1"/>
</dbReference>
<dbReference type="GO" id="GO:0016020">
    <property type="term" value="C:membrane"/>
    <property type="evidence" value="ECO:0007669"/>
    <property type="project" value="InterPro"/>
</dbReference>
<dbReference type="Proteomes" id="UP000483362">
    <property type="component" value="Unassembled WGS sequence"/>
</dbReference>
<sequence>MNIVRINGTTAEQMFQYAFYLALHTHDDQARLDVPDGKWIQSLFRLPYFLKATPEQLARYGRGNLKSRLFSKFKKTDGIVFKEPEGWRYNKEIFDKTDTYFDGRWLSEQYFQTVATEIRDAFSVPARVLPEQSRKMVNMLSQGKAVSVHVHNPGSKSCTCTPDYYNWAIASVLASERQAHFYVFTTHVDWVRAHIDFQGAKHEIVGYPADKETSLLPYLYHASHHIVCNTLVSWWAAWLNANPDKIVVAPDKWLPGRETPPDLVPLYWSVVPTT</sequence>
<keyword evidence="4" id="KW-1185">Reference proteome</keyword>
<keyword evidence="2 3" id="KW-0808">Transferase</keyword>
<dbReference type="GO" id="GO:0005975">
    <property type="term" value="P:carbohydrate metabolic process"/>
    <property type="evidence" value="ECO:0007669"/>
    <property type="project" value="InterPro"/>
</dbReference>
<name>A0A6L5X7Y6_9BACT</name>
<dbReference type="EMBL" id="VULT01000001">
    <property type="protein sequence ID" value="MSS16391.1"/>
    <property type="molecule type" value="Genomic_DNA"/>
</dbReference>
<evidence type="ECO:0000256" key="2">
    <source>
        <dbReference type="ARBA" id="ARBA00022679"/>
    </source>
</evidence>
<protein>
    <submittedName>
        <fullName evidence="3">Alpha-1,2-fucosyltransferase</fullName>
    </submittedName>
</protein>